<sequence>MSFSLPALLRPALLGAALLAAGVALAQQPQMDLERVRLSAGMYQIDAQVAATPEQRQVGLMFRKEMPQSEGMVFVFEQPAPQCFWMKNTLIPLSAAFVADDGRIVNIEDMKPQTTDNHCSAEPVRYVLEMNQGWFAKKNIKKGFKLGGPLFDARR</sequence>
<dbReference type="Gene3D" id="2.60.120.1140">
    <property type="entry name" value="Protein of unknown function DUF192"/>
    <property type="match status" value="1"/>
</dbReference>
<feature type="chain" id="PRO_5015892416" evidence="1">
    <location>
        <begin position="27"/>
        <end position="155"/>
    </location>
</feature>
<dbReference type="PANTHER" id="PTHR37953">
    <property type="entry name" value="UPF0127 PROTEIN MJ1496"/>
    <property type="match status" value="1"/>
</dbReference>
<dbReference type="Pfam" id="PF02643">
    <property type="entry name" value="DUF192"/>
    <property type="match status" value="1"/>
</dbReference>
<evidence type="ECO:0000313" key="2">
    <source>
        <dbReference type="EMBL" id="PZQ76291.1"/>
    </source>
</evidence>
<keyword evidence="1" id="KW-0732">Signal</keyword>
<evidence type="ECO:0000313" key="3">
    <source>
        <dbReference type="Proteomes" id="UP000249135"/>
    </source>
</evidence>
<dbReference type="InterPro" id="IPR038695">
    <property type="entry name" value="Saro_0823-like_sf"/>
</dbReference>
<protein>
    <submittedName>
        <fullName evidence="2">DUF192 domain-containing protein</fullName>
    </submittedName>
</protein>
<dbReference type="PANTHER" id="PTHR37953:SF1">
    <property type="entry name" value="UPF0127 PROTEIN MJ1496"/>
    <property type="match status" value="1"/>
</dbReference>
<evidence type="ECO:0000256" key="1">
    <source>
        <dbReference type="SAM" id="SignalP"/>
    </source>
</evidence>
<reference evidence="2 3" key="1">
    <citation type="submission" date="2017-08" db="EMBL/GenBank/DDBJ databases">
        <title>Infants hospitalized years apart are colonized by the same room-sourced microbial strains.</title>
        <authorList>
            <person name="Brooks B."/>
            <person name="Olm M.R."/>
            <person name="Firek B.A."/>
            <person name="Baker R."/>
            <person name="Thomas B.C."/>
            <person name="Morowitz M.J."/>
            <person name="Banfield J.F."/>
        </authorList>
    </citation>
    <scope>NUCLEOTIDE SEQUENCE [LARGE SCALE GENOMIC DNA]</scope>
    <source>
        <strain evidence="2">S2_005_003_R2_41</strain>
    </source>
</reference>
<dbReference type="EMBL" id="QFPP01000056">
    <property type="protein sequence ID" value="PZQ76291.1"/>
    <property type="molecule type" value="Genomic_DNA"/>
</dbReference>
<dbReference type="AlphaFoldDB" id="A0A2W5QCY8"/>
<proteinExistence type="predicted"/>
<gene>
    <name evidence="2" type="ORF">DI563_07380</name>
</gene>
<comment type="caution">
    <text evidence="2">The sequence shown here is derived from an EMBL/GenBank/DDBJ whole genome shotgun (WGS) entry which is preliminary data.</text>
</comment>
<feature type="signal peptide" evidence="1">
    <location>
        <begin position="1"/>
        <end position="26"/>
    </location>
</feature>
<organism evidence="2 3">
    <name type="scientific">Variovorax paradoxus</name>
    <dbReference type="NCBI Taxonomy" id="34073"/>
    <lineage>
        <taxon>Bacteria</taxon>
        <taxon>Pseudomonadati</taxon>
        <taxon>Pseudomonadota</taxon>
        <taxon>Betaproteobacteria</taxon>
        <taxon>Burkholderiales</taxon>
        <taxon>Comamonadaceae</taxon>
        <taxon>Variovorax</taxon>
    </lineage>
</organism>
<dbReference type="Proteomes" id="UP000249135">
    <property type="component" value="Unassembled WGS sequence"/>
</dbReference>
<dbReference type="InterPro" id="IPR003795">
    <property type="entry name" value="DUF192"/>
</dbReference>
<accession>A0A2W5QCY8</accession>
<name>A0A2W5QCY8_VARPD</name>